<feature type="compositionally biased region" description="Low complexity" evidence="5">
    <location>
        <begin position="248"/>
        <end position="264"/>
    </location>
</feature>
<keyword evidence="9" id="KW-1185">Reference proteome</keyword>
<organism evidence="8 9">
    <name type="scientific">Nitzschia inconspicua</name>
    <dbReference type="NCBI Taxonomy" id="303405"/>
    <lineage>
        <taxon>Eukaryota</taxon>
        <taxon>Sar</taxon>
        <taxon>Stramenopiles</taxon>
        <taxon>Ochrophyta</taxon>
        <taxon>Bacillariophyta</taxon>
        <taxon>Bacillariophyceae</taxon>
        <taxon>Bacillariophycidae</taxon>
        <taxon>Bacillariales</taxon>
        <taxon>Bacillariaceae</taxon>
        <taxon>Nitzschia</taxon>
    </lineage>
</organism>
<dbReference type="PROSITE" id="PS51192">
    <property type="entry name" value="HELICASE_ATP_BIND_1"/>
    <property type="match status" value="1"/>
</dbReference>
<evidence type="ECO:0000259" key="7">
    <source>
        <dbReference type="PROSITE" id="PS51194"/>
    </source>
</evidence>
<feature type="compositionally biased region" description="Polar residues" evidence="5">
    <location>
        <begin position="224"/>
        <end position="247"/>
    </location>
</feature>
<feature type="region of interest" description="Disordered" evidence="5">
    <location>
        <begin position="118"/>
        <end position="280"/>
    </location>
</feature>
<dbReference type="GO" id="GO:0016787">
    <property type="term" value="F:hydrolase activity"/>
    <property type="evidence" value="ECO:0007669"/>
    <property type="project" value="UniProtKB-KW"/>
</dbReference>
<dbReference type="InterPro" id="IPR014001">
    <property type="entry name" value="Helicase_ATP-bd"/>
</dbReference>
<keyword evidence="2" id="KW-0378">Hydrolase</keyword>
<keyword evidence="3 8" id="KW-0347">Helicase</keyword>
<evidence type="ECO:0000256" key="2">
    <source>
        <dbReference type="ARBA" id="ARBA00022801"/>
    </source>
</evidence>
<reference evidence="8" key="2">
    <citation type="submission" date="2021-04" db="EMBL/GenBank/DDBJ databases">
        <authorList>
            <person name="Podell S."/>
        </authorList>
    </citation>
    <scope>NUCLEOTIDE SEQUENCE</scope>
    <source>
        <strain evidence="8">Hildebrandi</strain>
    </source>
</reference>
<dbReference type="InterPro" id="IPR000330">
    <property type="entry name" value="SNF2_N"/>
</dbReference>
<accession>A0A9K3M5P6</accession>
<dbReference type="SMART" id="SM00490">
    <property type="entry name" value="HELICc"/>
    <property type="match status" value="1"/>
</dbReference>
<feature type="compositionally biased region" description="Low complexity" evidence="5">
    <location>
        <begin position="119"/>
        <end position="132"/>
    </location>
</feature>
<evidence type="ECO:0000313" key="8">
    <source>
        <dbReference type="EMBL" id="KAG7374437.1"/>
    </source>
</evidence>
<dbReference type="GO" id="GO:0043596">
    <property type="term" value="C:nuclear replication fork"/>
    <property type="evidence" value="ECO:0007669"/>
    <property type="project" value="TreeGrafter"/>
</dbReference>
<proteinExistence type="predicted"/>
<comment type="caution">
    <text evidence="8">The sequence shown here is derived from an EMBL/GenBank/DDBJ whole genome shotgun (WGS) entry which is preliminary data.</text>
</comment>
<dbReference type="GO" id="GO:0004386">
    <property type="term" value="F:helicase activity"/>
    <property type="evidence" value="ECO:0007669"/>
    <property type="project" value="UniProtKB-KW"/>
</dbReference>
<dbReference type="GO" id="GO:0006281">
    <property type="term" value="P:DNA repair"/>
    <property type="evidence" value="ECO:0007669"/>
    <property type="project" value="TreeGrafter"/>
</dbReference>
<dbReference type="InterPro" id="IPR049730">
    <property type="entry name" value="SNF2/RAD54-like_C"/>
</dbReference>
<feature type="domain" description="Helicase ATP-binding" evidence="6">
    <location>
        <begin position="320"/>
        <end position="489"/>
    </location>
</feature>
<dbReference type="GO" id="GO:0004520">
    <property type="term" value="F:DNA endonuclease activity"/>
    <property type="evidence" value="ECO:0007669"/>
    <property type="project" value="TreeGrafter"/>
</dbReference>
<feature type="region of interest" description="Disordered" evidence="5">
    <location>
        <begin position="383"/>
        <end position="405"/>
    </location>
</feature>
<feature type="domain" description="Helicase C-terminal" evidence="7">
    <location>
        <begin position="610"/>
        <end position="753"/>
    </location>
</feature>
<dbReference type="PANTHER" id="PTHR45766">
    <property type="entry name" value="DNA ANNEALING HELICASE AND ENDONUCLEASE ZRANB3 FAMILY MEMBER"/>
    <property type="match status" value="1"/>
</dbReference>
<dbReference type="SMART" id="SM00487">
    <property type="entry name" value="DEXDc"/>
    <property type="match status" value="1"/>
</dbReference>
<evidence type="ECO:0000313" key="9">
    <source>
        <dbReference type="Proteomes" id="UP000693970"/>
    </source>
</evidence>
<keyword evidence="1" id="KW-0547">Nucleotide-binding</keyword>
<evidence type="ECO:0000259" key="6">
    <source>
        <dbReference type="PROSITE" id="PS51192"/>
    </source>
</evidence>
<dbReference type="GO" id="GO:0031297">
    <property type="term" value="P:replication fork processing"/>
    <property type="evidence" value="ECO:0007669"/>
    <property type="project" value="TreeGrafter"/>
</dbReference>
<name>A0A9K3M5P6_9STRA</name>
<dbReference type="PROSITE" id="PS51194">
    <property type="entry name" value="HELICASE_CTER"/>
    <property type="match status" value="1"/>
</dbReference>
<protein>
    <submittedName>
        <fullName evidence="8">DNA/RNA helicase, superfamily II, SNF2 family protein</fullName>
    </submittedName>
</protein>
<dbReference type="PANTHER" id="PTHR45766:SF3">
    <property type="entry name" value="DNA ANNEALING HELICASE AND ENDONUCLEASE ZRANB3"/>
    <property type="match status" value="1"/>
</dbReference>
<evidence type="ECO:0000256" key="1">
    <source>
        <dbReference type="ARBA" id="ARBA00022741"/>
    </source>
</evidence>
<keyword evidence="4" id="KW-0067">ATP-binding</keyword>
<dbReference type="OrthoDB" id="2801544at2759"/>
<dbReference type="CDD" id="cd18793">
    <property type="entry name" value="SF2_C_SNF"/>
    <property type="match status" value="1"/>
</dbReference>
<dbReference type="GO" id="GO:0005524">
    <property type="term" value="F:ATP binding"/>
    <property type="evidence" value="ECO:0007669"/>
    <property type="project" value="UniProtKB-KW"/>
</dbReference>
<dbReference type="InterPro" id="IPR001650">
    <property type="entry name" value="Helicase_C-like"/>
</dbReference>
<evidence type="ECO:0000256" key="5">
    <source>
        <dbReference type="SAM" id="MobiDB-lite"/>
    </source>
</evidence>
<sequence length="786" mass="86847">MVLYNPYMKKRPRSDDTSNTTTSVVYRPSNGISHGTIMSNDIGNIRIAYQPSTRLVGSNVVSERNCAYEAMSTNCISNGNNTSLIRTNTTINNQNTLNHSTLVITKESSPISTLSRNCSINQTKQSNTSTSTDNAPHEMDSKSIFADIPVRKPSPNPYLKRRNQYNSLSLPHGPGVSRVTQRQKVDTTSSQVQSALPQQSLPPISVPTTMQPHSMASLRPESWKSITNPPATNVKSGEAQSFVSRNTSQQIVCSPSQQQQSQKSTPVETPMAGLPDELKYSPEDIKPVNDSYRLKLIQNAELAKPLLNGWTLYPHQKKAIVRSLTMRRMILALDMGLGKTLIGAVWSKAFKKTFDNLKIFVISPVSLKEEWKRTVQEKVGLQVEEERSTKKCNKKSASQDDHDDDVDDGLKLRICSWAKVPTKVDPNVEHFVVCCDEAHSMQSTQAQRTRDVLTLVSDKRCVGLLLLTGTPMKNGKPANLFPLLKAVRHPLGRHQKAFETHFCNGMLKNFGKGAIWDASGCSNLEQLKSLVSSNLLHMTKKQCLNDLPPMTNVMHDVPVSSRYQIQYEKAVKDLASVHANAKQLQDEAVLGAVQRVRITCAHAKIDAAVNLARTILNKEPALVIFSSFVEVAKQVHEKLSSSGWPSELLTGDTPQKKRQEMVDKFQSGLSSVFVCTFGAGGVGLTLTAACTIILLDRPWTPGETRQAEDRIRRIGQVKPCTSYWMRSFELDRQIDQVLASKDQTTKAVLNKSTEGSGGLSGPAAKISVAKLAQSFLLSKSRSQLPR</sequence>
<dbReference type="EMBL" id="JAGRRH010000001">
    <property type="protein sequence ID" value="KAG7374437.1"/>
    <property type="molecule type" value="Genomic_DNA"/>
</dbReference>
<evidence type="ECO:0000256" key="4">
    <source>
        <dbReference type="ARBA" id="ARBA00022840"/>
    </source>
</evidence>
<dbReference type="Pfam" id="PF00271">
    <property type="entry name" value="Helicase_C"/>
    <property type="match status" value="1"/>
</dbReference>
<dbReference type="AlphaFoldDB" id="A0A9K3M5P6"/>
<dbReference type="Proteomes" id="UP000693970">
    <property type="component" value="Unassembled WGS sequence"/>
</dbReference>
<dbReference type="Pfam" id="PF00176">
    <property type="entry name" value="SNF2-rel_dom"/>
    <property type="match status" value="1"/>
</dbReference>
<gene>
    <name evidence="8" type="ORF">IV203_013532</name>
</gene>
<feature type="compositionally biased region" description="Polar residues" evidence="5">
    <location>
        <begin position="178"/>
        <end position="214"/>
    </location>
</feature>
<feature type="region of interest" description="Disordered" evidence="5">
    <location>
        <begin position="1"/>
        <end position="27"/>
    </location>
</feature>
<evidence type="ECO:0000256" key="3">
    <source>
        <dbReference type="ARBA" id="ARBA00022806"/>
    </source>
</evidence>
<reference evidence="8" key="1">
    <citation type="journal article" date="2021" name="Sci. Rep.">
        <title>Diploid genomic architecture of Nitzschia inconspicua, an elite biomass production diatom.</title>
        <authorList>
            <person name="Oliver A."/>
            <person name="Podell S."/>
            <person name="Pinowska A."/>
            <person name="Traller J.C."/>
            <person name="Smith S.R."/>
            <person name="McClure R."/>
            <person name="Beliaev A."/>
            <person name="Bohutskyi P."/>
            <person name="Hill E.A."/>
            <person name="Rabines A."/>
            <person name="Zheng H."/>
            <person name="Allen L.Z."/>
            <person name="Kuo A."/>
            <person name="Grigoriev I.V."/>
            <person name="Allen A.E."/>
            <person name="Hazlebeck D."/>
            <person name="Allen E.E."/>
        </authorList>
    </citation>
    <scope>NUCLEOTIDE SEQUENCE</scope>
    <source>
        <strain evidence="8">Hildebrandi</strain>
    </source>
</reference>